<dbReference type="PANTHER" id="PTHR45649">
    <property type="entry name" value="AMINO-ACID PERMEASE BAT1"/>
    <property type="match status" value="1"/>
</dbReference>
<feature type="transmembrane region" description="Helical" evidence="6">
    <location>
        <begin position="389"/>
        <end position="413"/>
    </location>
</feature>
<dbReference type="PIRSF" id="PIRSF006060">
    <property type="entry name" value="AA_transporter"/>
    <property type="match status" value="1"/>
</dbReference>
<accession>A0AAD4CRR0</accession>
<dbReference type="GO" id="GO:0022857">
    <property type="term" value="F:transmembrane transporter activity"/>
    <property type="evidence" value="ECO:0007669"/>
    <property type="project" value="InterPro"/>
</dbReference>
<feature type="transmembrane region" description="Helical" evidence="6">
    <location>
        <begin position="434"/>
        <end position="457"/>
    </location>
</feature>
<proteinExistence type="predicted"/>
<keyword evidence="2" id="KW-0813">Transport</keyword>
<feature type="transmembrane region" description="Helical" evidence="6">
    <location>
        <begin position="154"/>
        <end position="177"/>
    </location>
</feature>
<name>A0AAD4CRR0_ASPNN</name>
<feature type="transmembrane region" description="Helical" evidence="6">
    <location>
        <begin position="64"/>
        <end position="89"/>
    </location>
</feature>
<evidence type="ECO:0000256" key="6">
    <source>
        <dbReference type="SAM" id="Phobius"/>
    </source>
</evidence>
<keyword evidence="5 6" id="KW-0472">Membrane</keyword>
<dbReference type="PANTHER" id="PTHR45649:SF11">
    <property type="entry name" value="TRANSPORTER, PUTATIVE (EUROFUNG)-RELATED"/>
    <property type="match status" value="1"/>
</dbReference>
<organism evidence="7 8">
    <name type="scientific">Aspergillus nanangensis</name>
    <dbReference type="NCBI Taxonomy" id="2582783"/>
    <lineage>
        <taxon>Eukaryota</taxon>
        <taxon>Fungi</taxon>
        <taxon>Dikarya</taxon>
        <taxon>Ascomycota</taxon>
        <taxon>Pezizomycotina</taxon>
        <taxon>Eurotiomycetes</taxon>
        <taxon>Eurotiomycetidae</taxon>
        <taxon>Eurotiales</taxon>
        <taxon>Aspergillaceae</taxon>
        <taxon>Aspergillus</taxon>
        <taxon>Aspergillus subgen. Circumdati</taxon>
    </lineage>
</organism>
<reference evidence="7" key="2">
    <citation type="submission" date="2020-02" db="EMBL/GenBank/DDBJ databases">
        <authorList>
            <person name="Gilchrist C.L.M."/>
            <person name="Chooi Y.-H."/>
        </authorList>
    </citation>
    <scope>NUCLEOTIDE SEQUENCE</scope>
    <source>
        <strain evidence="7">MST-FP2251</strain>
    </source>
</reference>
<dbReference type="AlphaFoldDB" id="A0AAD4CRR0"/>
<keyword evidence="4 6" id="KW-1133">Transmembrane helix</keyword>
<gene>
    <name evidence="7" type="ORF">FE257_004796</name>
</gene>
<sequence>MTSPSDDEVNLDELQLRAQGHIPQLPRRFSFMSLLAFGFAIMNSWIGFVSLLLTSLSLGGPPAAFWSTIVACVAAWIIAAGLAELASAFPSSGGQYHFTFMVAPIEYRAPLAFVTGWLSVLAYLFATSSGAIFIAESVVGLAEVYHPGYHAETWHVWLVFAAVIITAFVAVTIAPSIVPKTQSLFFWTSVLGVTAITVTLLAVSPSKQSAATTFTAYQNSSGWPSGMSFMLAVGQSMWSFSCIDSATHIAEEIPQPGKYVPRAMMIGMALGLITSIGFSLAIIFSATDFQAIAASPSPMYEAYGQAMQSTEGATVFAFILIFIYYGAALGLMTTTGRLIWAFSRDGGLPFSRVFERIDEKRAVPVNSNLLSCVFCLAYGLIYIGSEVAFNVFISSAILFMNLSYTIPQAVLLFRGNRREVLVARHFDLGNVLGVFCNVFAVLWMGLYTVIFCFPLALPTNAKGMSYVSVVLAGALLFVAALWFLGGKRRTFIGPVTAIDALEAVNIASTMPMGKLDRERASESAAIEAMR</sequence>
<feature type="transmembrane region" description="Helical" evidence="6">
    <location>
        <begin position="463"/>
        <end position="484"/>
    </location>
</feature>
<evidence type="ECO:0000256" key="1">
    <source>
        <dbReference type="ARBA" id="ARBA00004141"/>
    </source>
</evidence>
<feature type="transmembrane region" description="Helical" evidence="6">
    <location>
        <begin position="34"/>
        <end position="58"/>
    </location>
</feature>
<feature type="transmembrane region" description="Helical" evidence="6">
    <location>
        <begin position="264"/>
        <end position="286"/>
    </location>
</feature>
<feature type="transmembrane region" description="Helical" evidence="6">
    <location>
        <begin position="315"/>
        <end position="342"/>
    </location>
</feature>
<dbReference type="GO" id="GO:0016020">
    <property type="term" value="C:membrane"/>
    <property type="evidence" value="ECO:0007669"/>
    <property type="project" value="UniProtKB-SubCell"/>
</dbReference>
<feature type="transmembrane region" description="Helical" evidence="6">
    <location>
        <begin position="184"/>
        <end position="203"/>
    </location>
</feature>
<evidence type="ECO:0000256" key="3">
    <source>
        <dbReference type="ARBA" id="ARBA00022692"/>
    </source>
</evidence>
<comment type="caution">
    <text evidence="7">The sequence shown here is derived from an EMBL/GenBank/DDBJ whole genome shotgun (WGS) entry which is preliminary data.</text>
</comment>
<keyword evidence="8" id="KW-1185">Reference proteome</keyword>
<evidence type="ECO:0000256" key="5">
    <source>
        <dbReference type="ARBA" id="ARBA00023136"/>
    </source>
</evidence>
<dbReference type="InterPro" id="IPR002293">
    <property type="entry name" value="AA/rel_permease1"/>
</dbReference>
<evidence type="ECO:0000313" key="7">
    <source>
        <dbReference type="EMBL" id="KAF9891232.1"/>
    </source>
</evidence>
<keyword evidence="3 6" id="KW-0812">Transmembrane</keyword>
<protein>
    <submittedName>
        <fullName evidence="7">Uncharacterized protein</fullName>
    </submittedName>
</protein>
<dbReference type="Gene3D" id="1.20.1740.10">
    <property type="entry name" value="Amino acid/polyamine transporter I"/>
    <property type="match status" value="1"/>
</dbReference>
<comment type="subcellular location">
    <subcellularLocation>
        <location evidence="1">Membrane</location>
        <topology evidence="1">Multi-pass membrane protein</topology>
    </subcellularLocation>
</comment>
<dbReference type="Pfam" id="PF13520">
    <property type="entry name" value="AA_permease_2"/>
    <property type="match status" value="1"/>
</dbReference>
<dbReference type="Proteomes" id="UP001194746">
    <property type="component" value="Unassembled WGS sequence"/>
</dbReference>
<dbReference type="EMBL" id="VCAU01000020">
    <property type="protein sequence ID" value="KAF9891232.1"/>
    <property type="molecule type" value="Genomic_DNA"/>
</dbReference>
<feature type="transmembrane region" description="Helical" evidence="6">
    <location>
        <begin position="110"/>
        <end position="134"/>
    </location>
</feature>
<reference evidence="7" key="1">
    <citation type="journal article" date="2019" name="Beilstein J. Org. Chem.">
        <title>Nanangenines: drimane sesquiterpenoids as the dominant metabolite cohort of a novel Australian fungus, Aspergillus nanangensis.</title>
        <authorList>
            <person name="Lacey H.J."/>
            <person name="Gilchrist C.L.M."/>
            <person name="Crombie A."/>
            <person name="Kalaitzis J.A."/>
            <person name="Vuong D."/>
            <person name="Rutledge P.J."/>
            <person name="Turner P."/>
            <person name="Pitt J.I."/>
            <person name="Lacey E."/>
            <person name="Chooi Y.H."/>
            <person name="Piggott A.M."/>
        </authorList>
    </citation>
    <scope>NUCLEOTIDE SEQUENCE</scope>
    <source>
        <strain evidence="7">MST-FP2251</strain>
    </source>
</reference>
<feature type="transmembrane region" description="Helical" evidence="6">
    <location>
        <begin position="363"/>
        <end position="383"/>
    </location>
</feature>
<evidence type="ECO:0000313" key="8">
    <source>
        <dbReference type="Proteomes" id="UP001194746"/>
    </source>
</evidence>
<evidence type="ECO:0000256" key="2">
    <source>
        <dbReference type="ARBA" id="ARBA00022448"/>
    </source>
</evidence>
<evidence type="ECO:0000256" key="4">
    <source>
        <dbReference type="ARBA" id="ARBA00022989"/>
    </source>
</evidence>